<proteinExistence type="predicted"/>
<accession>M7NY68</accession>
<evidence type="ECO:0000313" key="2">
    <source>
        <dbReference type="EMBL" id="EMR03304.1"/>
    </source>
</evidence>
<dbReference type="Proteomes" id="UP000011910">
    <property type="component" value="Unassembled WGS sequence"/>
</dbReference>
<name>M7NY68_9BACT</name>
<organism evidence="2 3">
    <name type="scientific">Cesiribacter andamanensis AMV16</name>
    <dbReference type="NCBI Taxonomy" id="1279009"/>
    <lineage>
        <taxon>Bacteria</taxon>
        <taxon>Pseudomonadati</taxon>
        <taxon>Bacteroidota</taxon>
        <taxon>Cytophagia</taxon>
        <taxon>Cytophagales</taxon>
        <taxon>Cesiribacteraceae</taxon>
        <taxon>Cesiribacter</taxon>
    </lineage>
</organism>
<dbReference type="OrthoDB" id="1121502at2"/>
<evidence type="ECO:0000313" key="3">
    <source>
        <dbReference type="Proteomes" id="UP000011910"/>
    </source>
</evidence>
<keyword evidence="1" id="KW-0732">Signal</keyword>
<sequence length="147" mass="16767">MKWLPLLLLLIGLSLSACDNELAEENVPQVVRQGLAADFPDVRVLEWEEIDQYYAAEFNLDNIPYEVLLDRTGAIVKYKYDILEEELPQAVRASLERDYAGIPLADIEVLKQGGTTYYQLAFDGKGRDYWLVFSADGQKLDEPAYMK</sequence>
<dbReference type="EMBL" id="AODQ01000029">
    <property type="protein sequence ID" value="EMR03304.1"/>
    <property type="molecule type" value="Genomic_DNA"/>
</dbReference>
<keyword evidence="3" id="KW-1185">Reference proteome</keyword>
<feature type="signal peptide" evidence="1">
    <location>
        <begin position="1"/>
        <end position="19"/>
    </location>
</feature>
<gene>
    <name evidence="2" type="ORF">ADICEAN_01558</name>
</gene>
<evidence type="ECO:0008006" key="4">
    <source>
        <dbReference type="Google" id="ProtNLM"/>
    </source>
</evidence>
<dbReference type="STRING" id="1279009.ADICEAN_01558"/>
<dbReference type="Gene3D" id="3.10.450.360">
    <property type="match status" value="1"/>
</dbReference>
<evidence type="ECO:0000256" key="1">
    <source>
        <dbReference type="SAM" id="SignalP"/>
    </source>
</evidence>
<dbReference type="SUPFAM" id="SSF160574">
    <property type="entry name" value="BT0923-like"/>
    <property type="match status" value="1"/>
</dbReference>
<comment type="caution">
    <text evidence="2">The sequence shown here is derived from an EMBL/GenBank/DDBJ whole genome shotgun (WGS) entry which is preliminary data.</text>
</comment>
<reference evidence="2 3" key="1">
    <citation type="journal article" date="2013" name="Genome Announc.">
        <title>Draft Genome Sequence of Cesiribacter andamanensis Strain AMV16T, Isolated from a Soil Sample from a Mud Volcano in the Andaman Islands, India.</title>
        <authorList>
            <person name="Shivaji S."/>
            <person name="Ara S."/>
            <person name="Begum Z."/>
            <person name="Srinivas T.N."/>
            <person name="Singh A."/>
            <person name="Kumar Pinnaka A."/>
        </authorList>
    </citation>
    <scope>NUCLEOTIDE SEQUENCE [LARGE SCALE GENOMIC DNA]</scope>
    <source>
        <strain evidence="2 3">AMV16</strain>
    </source>
</reference>
<dbReference type="RefSeq" id="WP_009194955.1">
    <property type="nucleotide sequence ID" value="NZ_AODQ01000029.1"/>
</dbReference>
<dbReference type="PROSITE" id="PS51257">
    <property type="entry name" value="PROKAR_LIPOPROTEIN"/>
    <property type="match status" value="1"/>
</dbReference>
<protein>
    <recommendedName>
        <fullName evidence="4">Beta-lactamase-inhibitor-like PepSY-like domain-containing protein</fullName>
    </recommendedName>
</protein>
<feature type="chain" id="PRO_5004082628" description="Beta-lactamase-inhibitor-like PepSY-like domain-containing protein" evidence="1">
    <location>
        <begin position="20"/>
        <end position="147"/>
    </location>
</feature>
<dbReference type="AlphaFoldDB" id="M7NY68"/>